<name>A0A3B0RXF4_9ZZZZ</name>
<proteinExistence type="inferred from homology"/>
<reference evidence="7" key="1">
    <citation type="submission" date="2018-06" db="EMBL/GenBank/DDBJ databases">
        <authorList>
            <person name="Zhirakovskaya E."/>
        </authorList>
    </citation>
    <scope>NUCLEOTIDE SEQUENCE</scope>
</reference>
<dbReference type="PROSITE" id="PS00855">
    <property type="entry name" value="SPASE_II"/>
    <property type="match status" value="1"/>
</dbReference>
<evidence type="ECO:0000256" key="1">
    <source>
        <dbReference type="ARBA" id="ARBA00022475"/>
    </source>
</evidence>
<dbReference type="PRINTS" id="PR00781">
    <property type="entry name" value="LIPOSIGPTASE"/>
</dbReference>
<keyword evidence="7" id="KW-0449">Lipoprotein</keyword>
<evidence type="ECO:0000256" key="6">
    <source>
        <dbReference type="ARBA" id="ARBA00023136"/>
    </source>
</evidence>
<dbReference type="GO" id="GO:0004190">
    <property type="term" value="F:aspartic-type endopeptidase activity"/>
    <property type="evidence" value="ECO:0007669"/>
    <property type="project" value="UniProtKB-EC"/>
</dbReference>
<evidence type="ECO:0000256" key="3">
    <source>
        <dbReference type="ARBA" id="ARBA00022692"/>
    </source>
</evidence>
<gene>
    <name evidence="7" type="ORF">MNBD_ALPHA08-680</name>
</gene>
<accession>A0A3B0RXF4</accession>
<keyword evidence="2" id="KW-0645">Protease</keyword>
<dbReference type="Pfam" id="PF01252">
    <property type="entry name" value="Peptidase_A8"/>
    <property type="match status" value="1"/>
</dbReference>
<dbReference type="GO" id="GO:0016020">
    <property type="term" value="C:membrane"/>
    <property type="evidence" value="ECO:0007669"/>
    <property type="project" value="InterPro"/>
</dbReference>
<keyword evidence="5" id="KW-1133">Transmembrane helix</keyword>
<keyword evidence="1" id="KW-1003">Cell membrane</keyword>
<dbReference type="GO" id="GO:0006508">
    <property type="term" value="P:proteolysis"/>
    <property type="evidence" value="ECO:0007669"/>
    <property type="project" value="UniProtKB-KW"/>
</dbReference>
<dbReference type="AlphaFoldDB" id="A0A3B0RXF4"/>
<sequence>MRPIAMLKDFAIWGRFAPIGLAFIALGFGIDQGFKWWMLYVYDISAKQPVSLTPFFDLVMVWNPGVSYGWFKNLGPWVLIAGQSLIVLLLWFWLAGSKDRISAIAVGLIIGGALGNITDRVAYEAVADFFHFYAFGYNWYIFNLADVVIVAGAAILVYGSIREMKREKS</sequence>
<keyword evidence="6" id="KW-0472">Membrane</keyword>
<dbReference type="NCBIfam" id="TIGR00077">
    <property type="entry name" value="lspA"/>
    <property type="match status" value="1"/>
</dbReference>
<protein>
    <submittedName>
        <fullName evidence="7">Lipoprotein signal peptidase</fullName>
        <ecNumber evidence="7">3.4.23.36</ecNumber>
    </submittedName>
</protein>
<keyword evidence="4 7" id="KW-0378">Hydrolase</keyword>
<keyword evidence="3" id="KW-0812">Transmembrane</keyword>
<organism evidence="7">
    <name type="scientific">hydrothermal vent metagenome</name>
    <dbReference type="NCBI Taxonomy" id="652676"/>
    <lineage>
        <taxon>unclassified sequences</taxon>
        <taxon>metagenomes</taxon>
        <taxon>ecological metagenomes</taxon>
    </lineage>
</organism>
<dbReference type="EC" id="3.4.23.36" evidence="7"/>
<evidence type="ECO:0000256" key="5">
    <source>
        <dbReference type="ARBA" id="ARBA00022989"/>
    </source>
</evidence>
<evidence type="ECO:0000256" key="2">
    <source>
        <dbReference type="ARBA" id="ARBA00022670"/>
    </source>
</evidence>
<evidence type="ECO:0000313" key="7">
    <source>
        <dbReference type="EMBL" id="VAV96122.1"/>
    </source>
</evidence>
<dbReference type="EMBL" id="UOEC01000132">
    <property type="protein sequence ID" value="VAV96122.1"/>
    <property type="molecule type" value="Genomic_DNA"/>
</dbReference>
<evidence type="ECO:0000256" key="4">
    <source>
        <dbReference type="ARBA" id="ARBA00022801"/>
    </source>
</evidence>
<dbReference type="PANTHER" id="PTHR33695">
    <property type="entry name" value="LIPOPROTEIN SIGNAL PEPTIDASE"/>
    <property type="match status" value="1"/>
</dbReference>
<dbReference type="PANTHER" id="PTHR33695:SF1">
    <property type="entry name" value="LIPOPROTEIN SIGNAL PEPTIDASE"/>
    <property type="match status" value="1"/>
</dbReference>
<dbReference type="HAMAP" id="MF_00161">
    <property type="entry name" value="LspA"/>
    <property type="match status" value="1"/>
</dbReference>
<dbReference type="InterPro" id="IPR001872">
    <property type="entry name" value="Peptidase_A8"/>
</dbReference>